<evidence type="ECO:0000256" key="5">
    <source>
        <dbReference type="ARBA" id="ARBA00022898"/>
    </source>
</evidence>
<keyword evidence="5" id="KW-0663">Pyridoxal phosphate</keyword>
<dbReference type="CDD" id="cd06453">
    <property type="entry name" value="SufS_like"/>
    <property type="match status" value="1"/>
</dbReference>
<dbReference type="InterPro" id="IPR015424">
    <property type="entry name" value="PyrdxlP-dep_Trfase"/>
</dbReference>
<dbReference type="InterPro" id="IPR015421">
    <property type="entry name" value="PyrdxlP-dep_Trfase_major"/>
</dbReference>
<accession>A0ABT0Y7T1</accession>
<dbReference type="PANTHER" id="PTHR43586:SF8">
    <property type="entry name" value="CYSTEINE DESULFURASE 1, CHLOROPLASTIC"/>
    <property type="match status" value="1"/>
</dbReference>
<dbReference type="NCBIfam" id="TIGR01979">
    <property type="entry name" value="sufS"/>
    <property type="match status" value="1"/>
</dbReference>
<evidence type="ECO:0000256" key="4">
    <source>
        <dbReference type="ARBA" id="ARBA00022679"/>
    </source>
</evidence>
<evidence type="ECO:0000256" key="6">
    <source>
        <dbReference type="ARBA" id="ARBA00050776"/>
    </source>
</evidence>
<dbReference type="InterPro" id="IPR015422">
    <property type="entry name" value="PyrdxlP-dep_Trfase_small"/>
</dbReference>
<dbReference type="InterPro" id="IPR000192">
    <property type="entry name" value="Aminotrans_V_dom"/>
</dbReference>
<dbReference type="Gene3D" id="3.90.1150.10">
    <property type="entry name" value="Aspartate Aminotransferase, domain 1"/>
    <property type="match status" value="1"/>
</dbReference>
<dbReference type="Gene3D" id="3.40.640.10">
    <property type="entry name" value="Type I PLP-dependent aspartate aminotransferase-like (Major domain)"/>
    <property type="match status" value="1"/>
</dbReference>
<proteinExistence type="inferred from homology"/>
<comment type="cofactor">
    <cofactor evidence="1">
        <name>pyridoxal 5'-phosphate</name>
        <dbReference type="ChEBI" id="CHEBI:597326"/>
    </cofactor>
</comment>
<dbReference type="Proteomes" id="UP001523216">
    <property type="component" value="Unassembled WGS sequence"/>
</dbReference>
<evidence type="ECO:0000259" key="7">
    <source>
        <dbReference type="Pfam" id="PF00266"/>
    </source>
</evidence>
<reference evidence="8 9" key="1">
    <citation type="submission" date="2022-06" db="EMBL/GenBank/DDBJ databases">
        <title>Actinoplanes abujensis sp. nov., isolated from Nigerian arid soil.</title>
        <authorList>
            <person name="Ding P."/>
        </authorList>
    </citation>
    <scope>NUCLEOTIDE SEQUENCE [LARGE SCALE GENOMIC DNA]</scope>
    <source>
        <strain evidence="9">TRM88002</strain>
    </source>
</reference>
<protein>
    <recommendedName>
        <fullName evidence="3">cysteine desulfurase</fullName>
        <ecNumber evidence="3">2.8.1.7</ecNumber>
    </recommendedName>
</protein>
<gene>
    <name evidence="8" type="ORF">LXN57_27695</name>
</gene>
<keyword evidence="9" id="KW-1185">Reference proteome</keyword>
<comment type="catalytic activity">
    <reaction evidence="6">
        <text>(sulfur carrier)-H + L-cysteine = (sulfur carrier)-SH + L-alanine</text>
        <dbReference type="Rhea" id="RHEA:43892"/>
        <dbReference type="Rhea" id="RHEA-COMP:14737"/>
        <dbReference type="Rhea" id="RHEA-COMP:14739"/>
        <dbReference type="ChEBI" id="CHEBI:29917"/>
        <dbReference type="ChEBI" id="CHEBI:35235"/>
        <dbReference type="ChEBI" id="CHEBI:57972"/>
        <dbReference type="ChEBI" id="CHEBI:64428"/>
        <dbReference type="EC" id="2.8.1.7"/>
    </reaction>
</comment>
<evidence type="ECO:0000313" key="9">
    <source>
        <dbReference type="Proteomes" id="UP001523216"/>
    </source>
</evidence>
<comment type="caution">
    <text evidence="8">The sequence shown here is derived from an EMBL/GenBank/DDBJ whole genome shotgun (WGS) entry which is preliminary data.</text>
</comment>
<evidence type="ECO:0000256" key="3">
    <source>
        <dbReference type="ARBA" id="ARBA00012239"/>
    </source>
</evidence>
<evidence type="ECO:0000256" key="1">
    <source>
        <dbReference type="ARBA" id="ARBA00001933"/>
    </source>
</evidence>
<dbReference type="PANTHER" id="PTHR43586">
    <property type="entry name" value="CYSTEINE DESULFURASE"/>
    <property type="match status" value="1"/>
</dbReference>
<evidence type="ECO:0000313" key="8">
    <source>
        <dbReference type="EMBL" id="MCM4081364.1"/>
    </source>
</evidence>
<organism evidence="8 9">
    <name type="scientific">Paractinoplanes hotanensis</name>
    <dbReference type="NCBI Taxonomy" id="2906497"/>
    <lineage>
        <taxon>Bacteria</taxon>
        <taxon>Bacillati</taxon>
        <taxon>Actinomycetota</taxon>
        <taxon>Actinomycetes</taxon>
        <taxon>Micromonosporales</taxon>
        <taxon>Micromonosporaceae</taxon>
        <taxon>Paractinoplanes</taxon>
    </lineage>
</organism>
<dbReference type="EC" id="2.8.1.7" evidence="3"/>
<name>A0ABT0Y7T1_9ACTN</name>
<feature type="domain" description="Aminotransferase class V" evidence="7">
    <location>
        <begin position="25"/>
        <end position="395"/>
    </location>
</feature>
<dbReference type="EMBL" id="JAMQOL010000040">
    <property type="protein sequence ID" value="MCM4081364.1"/>
    <property type="molecule type" value="Genomic_DNA"/>
</dbReference>
<dbReference type="RefSeq" id="WP_251801152.1">
    <property type="nucleotide sequence ID" value="NZ_JAMQOL010000040.1"/>
</dbReference>
<sequence>MTFDVVRVRADFPILTREVNGHPLVYLDSANTSQKPAQVIKAMRMHNERHNGNVSRSVHTLGTEATSAYEDARGKVASFVGATTPDEIVFTKNSTEAINLVAYSLGQHLALQPGDEIVISEMEHHSNIVPWQLLCERTGATLRWFGVTDEGRLAPDDDLINERTKIVSIVHMSNVLGTINDVSGIVARAHEVGALVLLDCSQSVPHLPVDVQALGADFIAFTGHKMLGPTGIGVLWGRYSLLAEMPPFLAGGSMIETVTMGGTTFAAPPARFEAGTPPIAEAVGLGAAVDYLTALGMEAVHQHEQEITAYALKTLTDVPGVQIFGPATPEGRGGTLSFGVDGIHPHDVGQVLDALGVEVRVGHHCAKPTCARFGVPAMTRASFYLYTTTDEIDALARGLDQVKKVFG</sequence>
<comment type="similarity">
    <text evidence="2">Belongs to the class-V pyridoxal-phosphate-dependent aminotransferase family. Csd subfamily.</text>
</comment>
<keyword evidence="4" id="KW-0808">Transferase</keyword>
<dbReference type="InterPro" id="IPR010970">
    <property type="entry name" value="Cys_dSase_SufS"/>
</dbReference>
<evidence type="ECO:0000256" key="2">
    <source>
        <dbReference type="ARBA" id="ARBA00010447"/>
    </source>
</evidence>
<dbReference type="SUPFAM" id="SSF53383">
    <property type="entry name" value="PLP-dependent transferases"/>
    <property type="match status" value="1"/>
</dbReference>
<dbReference type="Pfam" id="PF00266">
    <property type="entry name" value="Aminotran_5"/>
    <property type="match status" value="1"/>
</dbReference>